<gene>
    <name evidence="1" type="ORF">NQ176_g6854</name>
</gene>
<evidence type="ECO:0000313" key="1">
    <source>
        <dbReference type="EMBL" id="KAJ2972981.1"/>
    </source>
</evidence>
<proteinExistence type="predicted"/>
<accession>A0ACC1N2Y2</accession>
<reference evidence="1" key="1">
    <citation type="submission" date="2022-08" db="EMBL/GenBank/DDBJ databases">
        <title>Genome Sequence of Lecanicillium fungicola.</title>
        <authorList>
            <person name="Buettner E."/>
        </authorList>
    </citation>
    <scope>NUCLEOTIDE SEQUENCE</scope>
    <source>
        <strain evidence="1">Babe33</strain>
    </source>
</reference>
<dbReference type="EMBL" id="JANJQO010001048">
    <property type="protein sequence ID" value="KAJ2972981.1"/>
    <property type="molecule type" value="Genomic_DNA"/>
</dbReference>
<protein>
    <submittedName>
        <fullName evidence="1">Uncharacterized protein</fullName>
    </submittedName>
</protein>
<sequence>MPSATASEAIDQSRQHKKTMSSTSSTSSTGATQQQRGSQSPTTMTREATPDSLVDADQKTKKRIQNRVAQRTYRKGNRMKQRVQDLEQQLCEMRARQQQQQYFSQDMPGNVTPDGSMCFMPNSGSMPPGIWQPNTSLPRTPGSLPQEMWPGMAVDGTAQPIPEAVPMTGNPYLGRGFQQSAPYNNPALLNQLNPAATSLDHVPNVIMSPNMDMHTESPMHRLYRNGSAGSTPNQESLQLDAHFGYRGTVTGVAQASEISEEDGNDAKLFPNPASWENSPAMMSPTSSRTGTVAPQSAISTSPWGSIATAATEVSDAGSPHQFSSIEERFEYVLECARRVGFDTFDTMATQYYASSFDPCSSLAMDQRLSRNRHLPALLAEIRQRSGQWSVWERRAYQDEALKTVEDICAIECHEFRSMQGDANALNLTTVQQKLPNVWTLLSGLASATPLQRQGDRSNLVFNSIKQLCALGDASGHMAVDN</sequence>
<name>A0ACC1N2Y2_9HYPO</name>
<organism evidence="1 2">
    <name type="scientific">Zarea fungicola</name>
    <dbReference type="NCBI Taxonomy" id="93591"/>
    <lineage>
        <taxon>Eukaryota</taxon>
        <taxon>Fungi</taxon>
        <taxon>Dikarya</taxon>
        <taxon>Ascomycota</taxon>
        <taxon>Pezizomycotina</taxon>
        <taxon>Sordariomycetes</taxon>
        <taxon>Hypocreomycetidae</taxon>
        <taxon>Hypocreales</taxon>
        <taxon>Cordycipitaceae</taxon>
        <taxon>Zarea</taxon>
    </lineage>
</organism>
<dbReference type="Proteomes" id="UP001143910">
    <property type="component" value="Unassembled WGS sequence"/>
</dbReference>
<keyword evidence="2" id="KW-1185">Reference proteome</keyword>
<comment type="caution">
    <text evidence="1">The sequence shown here is derived from an EMBL/GenBank/DDBJ whole genome shotgun (WGS) entry which is preliminary data.</text>
</comment>
<evidence type="ECO:0000313" key="2">
    <source>
        <dbReference type="Proteomes" id="UP001143910"/>
    </source>
</evidence>